<reference evidence="1 2" key="1">
    <citation type="submission" date="2016-10" db="EMBL/GenBank/DDBJ databases">
        <authorList>
            <person name="de Groot N.N."/>
        </authorList>
    </citation>
    <scope>NUCLEOTIDE SEQUENCE [LARGE SCALE GENOMIC DNA]</scope>
    <source>
        <strain evidence="1 2">CGMCC 1.5058</strain>
    </source>
</reference>
<evidence type="ECO:0000313" key="1">
    <source>
        <dbReference type="EMBL" id="SDH94231.1"/>
    </source>
</evidence>
<protein>
    <submittedName>
        <fullName evidence="1">Uncharacterized protein</fullName>
    </submittedName>
</protein>
<dbReference type="EMBL" id="FNDZ01000001">
    <property type="protein sequence ID" value="SDH94231.1"/>
    <property type="molecule type" value="Genomic_DNA"/>
</dbReference>
<proteinExistence type="predicted"/>
<name>A0A1G8GIS1_9CLOT</name>
<dbReference type="Proteomes" id="UP000183255">
    <property type="component" value="Unassembled WGS sequence"/>
</dbReference>
<accession>A0A1G8GIS1</accession>
<sequence length="227" mass="26388">MRNKMLSDFLNIEETLEKTVTARNSSEYERIVRLSEILTGCPFTNRQLKEVETIWKASMNEQLCRQQPGVINSVFCTHRNVSEFVMENFLSVSFKGYDSIHYRFDDIFITGILVSKVLRKWEKELINMSSDTLRALFVYIELMRIIDSSHGLATEELTAPTELIKSVFECIDKNILGEEIPKVVDELKSVETYVKSIELDNINGYTFKFHLPISYDLDKFDIFKAIV</sequence>
<gene>
    <name evidence="1" type="ORF">SAMN05421804_101279</name>
</gene>
<dbReference type="AlphaFoldDB" id="A0A1G8GIS1"/>
<dbReference type="RefSeq" id="WP_031573124.1">
    <property type="nucleotide sequence ID" value="NZ_FNDZ01000001.1"/>
</dbReference>
<evidence type="ECO:0000313" key="2">
    <source>
        <dbReference type="Proteomes" id="UP000183255"/>
    </source>
</evidence>
<organism evidence="1 2">
    <name type="scientific">Proteiniclasticum ruminis</name>
    <dbReference type="NCBI Taxonomy" id="398199"/>
    <lineage>
        <taxon>Bacteria</taxon>
        <taxon>Bacillati</taxon>
        <taxon>Bacillota</taxon>
        <taxon>Clostridia</taxon>
        <taxon>Eubacteriales</taxon>
        <taxon>Clostridiaceae</taxon>
        <taxon>Proteiniclasticum</taxon>
    </lineage>
</organism>